<sequence>MSHLSDAQLQELQNTLLEEKKDLEHHFSANGEENTALGESLTDSTGDLSTVDNHPGDLGTEVFERERDLAVNDTLNDELDQVNQALGKMEKGTYGVCEVCGQDIPFERLQAIPYTAYCIKDTPEKSLRNDRPVEEQVITPPPTGAGEGRQEYDRRFDDADAWESVEEYGTSNSPAMAAKRDVEDYDDGM</sequence>
<dbReference type="NCBIfam" id="TIGR02890">
    <property type="entry name" value="bacill_yteA"/>
    <property type="match status" value="1"/>
</dbReference>
<reference evidence="7 8" key="1">
    <citation type="submission" date="2023-03" db="EMBL/GenBank/DDBJ databases">
        <title>Bacillus Genome Sequencing.</title>
        <authorList>
            <person name="Dunlap C."/>
        </authorList>
    </citation>
    <scope>NUCLEOTIDE SEQUENCE [LARGE SCALE GENOMIC DNA]</scope>
    <source>
        <strain evidence="7 8">BD-525</strain>
    </source>
</reference>
<keyword evidence="8" id="KW-1185">Reference proteome</keyword>
<comment type="caution">
    <text evidence="7">The sequence shown here is derived from an EMBL/GenBank/DDBJ whole genome shotgun (WGS) entry which is preliminary data.</text>
</comment>
<keyword evidence="3" id="KW-0862">Zinc</keyword>
<dbReference type="Pfam" id="PF01258">
    <property type="entry name" value="zf-dskA_traR"/>
    <property type="match status" value="1"/>
</dbReference>
<feature type="region of interest" description="Disordered" evidence="5">
    <location>
        <begin position="20"/>
        <end position="56"/>
    </location>
</feature>
<dbReference type="SUPFAM" id="SSF109635">
    <property type="entry name" value="DnaK suppressor protein DksA, alpha-hairpin domain"/>
    <property type="match status" value="1"/>
</dbReference>
<evidence type="ECO:0000256" key="1">
    <source>
        <dbReference type="ARBA" id="ARBA00022723"/>
    </source>
</evidence>
<dbReference type="PANTHER" id="PTHR33823">
    <property type="entry name" value="RNA POLYMERASE-BINDING TRANSCRIPTION FACTOR DKSA-RELATED"/>
    <property type="match status" value="1"/>
</dbReference>
<keyword evidence="2" id="KW-0863">Zinc-finger</keyword>
<dbReference type="PANTHER" id="PTHR33823:SF4">
    <property type="entry name" value="GENERAL STRESS PROTEIN 16O"/>
    <property type="match status" value="1"/>
</dbReference>
<name>A0ABU6GQ41_9BACL</name>
<protein>
    <submittedName>
        <fullName evidence="7">TraR/DksA C4-type zinc finger protein</fullName>
    </submittedName>
</protein>
<dbReference type="EMBL" id="JARLKZ010000006">
    <property type="protein sequence ID" value="MEC0240386.1"/>
    <property type="molecule type" value="Genomic_DNA"/>
</dbReference>
<feature type="region of interest" description="Disordered" evidence="5">
    <location>
        <begin position="135"/>
        <end position="189"/>
    </location>
</feature>
<keyword evidence="1" id="KW-0479">Metal-binding</keyword>
<dbReference type="Proteomes" id="UP001344632">
    <property type="component" value="Unassembled WGS sequence"/>
</dbReference>
<dbReference type="InterPro" id="IPR000962">
    <property type="entry name" value="Znf_DskA_TraR"/>
</dbReference>
<dbReference type="PROSITE" id="PS51128">
    <property type="entry name" value="ZF_DKSA_2"/>
    <property type="match status" value="1"/>
</dbReference>
<accession>A0ABU6GQ41</accession>
<evidence type="ECO:0000313" key="7">
    <source>
        <dbReference type="EMBL" id="MEC0240386.1"/>
    </source>
</evidence>
<evidence type="ECO:0000256" key="5">
    <source>
        <dbReference type="SAM" id="MobiDB-lite"/>
    </source>
</evidence>
<evidence type="ECO:0000313" key="8">
    <source>
        <dbReference type="Proteomes" id="UP001344632"/>
    </source>
</evidence>
<feature type="zinc finger region" description="dksA C4-type" evidence="4">
    <location>
        <begin position="97"/>
        <end position="121"/>
    </location>
</feature>
<feature type="domain" description="Zinc finger DksA/TraR C4-type" evidence="6">
    <location>
        <begin position="92"/>
        <end position="119"/>
    </location>
</feature>
<dbReference type="InterPro" id="IPR014240">
    <property type="entry name" value="YteA"/>
</dbReference>
<proteinExistence type="predicted"/>
<dbReference type="RefSeq" id="WP_326088060.1">
    <property type="nucleotide sequence ID" value="NZ_JARLKZ010000006.1"/>
</dbReference>
<evidence type="ECO:0000256" key="4">
    <source>
        <dbReference type="PROSITE-ProRule" id="PRU00510"/>
    </source>
</evidence>
<evidence type="ECO:0000256" key="3">
    <source>
        <dbReference type="ARBA" id="ARBA00022833"/>
    </source>
</evidence>
<gene>
    <name evidence="7" type="ORF">P4H66_11040</name>
</gene>
<feature type="compositionally biased region" description="Basic and acidic residues" evidence="5">
    <location>
        <begin position="148"/>
        <end position="158"/>
    </location>
</feature>
<organism evidence="7 8">
    <name type="scientific">Paenibacillus dokdonensis</name>
    <dbReference type="NCBI Taxonomy" id="2567944"/>
    <lineage>
        <taxon>Bacteria</taxon>
        <taxon>Bacillati</taxon>
        <taxon>Bacillota</taxon>
        <taxon>Bacilli</taxon>
        <taxon>Bacillales</taxon>
        <taxon>Paenibacillaceae</taxon>
        <taxon>Paenibacillus</taxon>
    </lineage>
</organism>
<evidence type="ECO:0000256" key="2">
    <source>
        <dbReference type="ARBA" id="ARBA00022771"/>
    </source>
</evidence>
<dbReference type="Gene3D" id="1.20.120.910">
    <property type="entry name" value="DksA, coiled-coil domain"/>
    <property type="match status" value="1"/>
</dbReference>
<evidence type="ECO:0000259" key="6">
    <source>
        <dbReference type="Pfam" id="PF01258"/>
    </source>
</evidence>
<dbReference type="SUPFAM" id="SSF57716">
    <property type="entry name" value="Glucocorticoid receptor-like (DNA-binding domain)"/>
    <property type="match status" value="1"/>
</dbReference>
<feature type="compositionally biased region" description="Polar residues" evidence="5">
    <location>
        <begin position="41"/>
        <end position="52"/>
    </location>
</feature>
<dbReference type="InterPro" id="IPR037187">
    <property type="entry name" value="DnaK_N"/>
</dbReference>